<dbReference type="Proteomes" id="UP000193307">
    <property type="component" value="Unassembled WGS sequence"/>
</dbReference>
<name>A0A1Y5SHY3_9RHOB</name>
<reference evidence="1 2" key="1">
    <citation type="submission" date="2017-03" db="EMBL/GenBank/DDBJ databases">
        <authorList>
            <person name="Afonso C.L."/>
            <person name="Miller P.J."/>
            <person name="Scott M.A."/>
            <person name="Spackman E."/>
            <person name="Goraichik I."/>
            <person name="Dimitrov K.M."/>
            <person name="Suarez D.L."/>
            <person name="Swayne D.E."/>
        </authorList>
    </citation>
    <scope>NUCLEOTIDE SEQUENCE [LARGE SCALE GENOMIC DNA]</scope>
    <source>
        <strain evidence="1 2">CECT 7971</strain>
    </source>
</reference>
<organism evidence="1 2">
    <name type="scientific">Pacificibacter marinus</name>
    <dbReference type="NCBI Taxonomy" id="658057"/>
    <lineage>
        <taxon>Bacteria</taxon>
        <taxon>Pseudomonadati</taxon>
        <taxon>Pseudomonadota</taxon>
        <taxon>Alphaproteobacteria</taxon>
        <taxon>Rhodobacterales</taxon>
        <taxon>Roseobacteraceae</taxon>
        <taxon>Pacificibacter</taxon>
    </lineage>
</organism>
<dbReference type="InterPro" id="IPR011006">
    <property type="entry name" value="CheY-like_superfamily"/>
</dbReference>
<dbReference type="SUPFAM" id="SSF52172">
    <property type="entry name" value="CheY-like"/>
    <property type="match status" value="1"/>
</dbReference>
<dbReference type="AlphaFoldDB" id="A0A1Y5SHY3"/>
<protein>
    <recommendedName>
        <fullName evidence="3">Response regulatory domain-containing protein</fullName>
    </recommendedName>
</protein>
<sequence length="168" mass="18835">MRLLILHTDIQITASWQVAFGSRGHHVRRARCCESAEQQVREDRFDLLLFDFLVGGESCLSTALVAQFHQPHMVSVLMSDSAPDVQTDMYARLTNLRCILGKETPVADLVTICEELTKASSLPVVQQQATDETERRARARFEGGSQLAALEAHYNRSRNASLMLEPHV</sequence>
<keyword evidence="2" id="KW-1185">Reference proteome</keyword>
<dbReference type="OrthoDB" id="7862082at2"/>
<dbReference type="EMBL" id="FWFW01000005">
    <property type="protein sequence ID" value="SLN41251.1"/>
    <property type="molecule type" value="Genomic_DNA"/>
</dbReference>
<evidence type="ECO:0008006" key="3">
    <source>
        <dbReference type="Google" id="ProtNLM"/>
    </source>
</evidence>
<proteinExistence type="predicted"/>
<accession>A0A1Y5SHY3</accession>
<evidence type="ECO:0000313" key="1">
    <source>
        <dbReference type="EMBL" id="SLN41251.1"/>
    </source>
</evidence>
<evidence type="ECO:0000313" key="2">
    <source>
        <dbReference type="Proteomes" id="UP000193307"/>
    </source>
</evidence>
<dbReference type="RefSeq" id="WP_085849051.1">
    <property type="nucleotide sequence ID" value="NZ_FNZV01000004.1"/>
</dbReference>
<gene>
    <name evidence="1" type="ORF">PAM7971_01900</name>
</gene>